<dbReference type="EMBL" id="JACCHT010000002">
    <property type="protein sequence ID" value="NYT27846.1"/>
    <property type="molecule type" value="Genomic_DNA"/>
</dbReference>
<gene>
    <name evidence="1" type="ORF">H0A76_08095</name>
</gene>
<evidence type="ECO:0000313" key="1">
    <source>
        <dbReference type="EMBL" id="NYT27846.1"/>
    </source>
</evidence>
<comment type="caution">
    <text evidence="1">The sequence shown here is derived from an EMBL/GenBank/DDBJ whole genome shotgun (WGS) entry which is preliminary data.</text>
</comment>
<dbReference type="AlphaFoldDB" id="A0A853F2S8"/>
<reference evidence="1 2" key="1">
    <citation type="submission" date="2020-05" db="EMBL/GenBank/DDBJ databases">
        <title>Horizontal transmission and recombination maintain forever young bacterial symbiont genomes.</title>
        <authorList>
            <person name="Russell S.L."/>
            <person name="Pepper-Tunick E."/>
            <person name="Svedberg J."/>
            <person name="Byrne A."/>
            <person name="Ruelas Castillo J."/>
            <person name="Vollmers C."/>
            <person name="Beinart R.A."/>
            <person name="Corbett-Detig R."/>
        </authorList>
    </citation>
    <scope>NUCLEOTIDE SEQUENCE [LARGE SCALE GENOMIC DNA]</scope>
    <source>
        <strain evidence="1">455</strain>
    </source>
</reference>
<protein>
    <submittedName>
        <fullName evidence="1">Uncharacterized protein</fullName>
    </submittedName>
</protein>
<proteinExistence type="predicted"/>
<evidence type="ECO:0000313" key="2">
    <source>
        <dbReference type="Proteomes" id="UP000568751"/>
    </source>
</evidence>
<sequence>MSVNEFKNRLNAFLIDSEMSQNTLAESIEFHNLKCLIWQMLVSKCGLKILKIDDFIKNYYQNNFKIPIKIEGILKQIFI</sequence>
<name>A0A853F2S8_9GAMM</name>
<organism evidence="1 2">
    <name type="scientific">Candidatus Thiodubiliella endoseptemdiera</name>
    <dbReference type="NCBI Taxonomy" id="2738886"/>
    <lineage>
        <taxon>Bacteria</taxon>
        <taxon>Pseudomonadati</taxon>
        <taxon>Pseudomonadota</taxon>
        <taxon>Gammaproteobacteria</taxon>
        <taxon>Candidatus Pseudothioglobaceae</taxon>
        <taxon>Candidatus Thiodubiliella</taxon>
    </lineage>
</organism>
<dbReference type="Proteomes" id="UP000568751">
    <property type="component" value="Unassembled WGS sequence"/>
</dbReference>
<accession>A0A853F2S8</accession>